<evidence type="ECO:0000256" key="1">
    <source>
        <dbReference type="ARBA" id="ARBA00007689"/>
    </source>
</evidence>
<comment type="caution">
    <text evidence="3">The sequence shown here is derived from an EMBL/GenBank/DDBJ whole genome shotgun (WGS) entry which is preliminary data.</text>
</comment>
<reference evidence="3" key="1">
    <citation type="journal article" date="2018" name="Int. J. Syst. Evol. Microbiol.">
        <title>Neptunicella marina gen. nov., sp. nov., isolated from surface seawater.</title>
        <authorList>
            <person name="Liu X."/>
            <person name="Lai Q."/>
            <person name="Du Y."/>
            <person name="Zhang X."/>
            <person name="Liu Z."/>
            <person name="Sun F."/>
            <person name="Shao Z."/>
        </authorList>
    </citation>
    <scope>NUCLEOTIDE SEQUENCE</scope>
    <source>
        <strain evidence="3">S27-2</strain>
    </source>
</reference>
<dbReference type="SUPFAM" id="SSF54909">
    <property type="entry name" value="Dimeric alpha+beta barrel"/>
    <property type="match status" value="1"/>
</dbReference>
<proteinExistence type="inferred from homology"/>
<evidence type="ECO:0000259" key="2">
    <source>
        <dbReference type="Pfam" id="PF03795"/>
    </source>
</evidence>
<dbReference type="Gene3D" id="3.30.70.1060">
    <property type="entry name" value="Dimeric alpha+beta barrel"/>
    <property type="match status" value="1"/>
</dbReference>
<evidence type="ECO:0000313" key="3">
    <source>
        <dbReference type="EMBL" id="MBC3764637.1"/>
    </source>
</evidence>
<gene>
    <name evidence="3" type="ORF">H8B19_02020</name>
</gene>
<name>A0A8J6IRY7_9ALTE</name>
<dbReference type="EMBL" id="JACNEP010000001">
    <property type="protein sequence ID" value="MBC3764637.1"/>
    <property type="molecule type" value="Genomic_DNA"/>
</dbReference>
<dbReference type="PANTHER" id="PTHR35174">
    <property type="entry name" value="BLL7171 PROTEIN-RELATED"/>
    <property type="match status" value="1"/>
</dbReference>
<dbReference type="RefSeq" id="WP_186505099.1">
    <property type="nucleotide sequence ID" value="NZ_JACNEP010000001.1"/>
</dbReference>
<evidence type="ECO:0000313" key="4">
    <source>
        <dbReference type="Proteomes" id="UP000601768"/>
    </source>
</evidence>
<dbReference type="InterPro" id="IPR005545">
    <property type="entry name" value="YCII"/>
</dbReference>
<dbReference type="PANTHER" id="PTHR35174:SF3">
    <property type="entry name" value="BLL7171 PROTEIN"/>
    <property type="match status" value="1"/>
</dbReference>
<dbReference type="AlphaFoldDB" id="A0A8J6IRY7"/>
<keyword evidence="4" id="KW-1185">Reference proteome</keyword>
<dbReference type="InterPro" id="IPR011008">
    <property type="entry name" value="Dimeric_a/b-barrel"/>
</dbReference>
<protein>
    <submittedName>
        <fullName evidence="3">YciI family protein</fullName>
    </submittedName>
</protein>
<accession>A0A8J6IRY7</accession>
<feature type="domain" description="YCII-related" evidence="2">
    <location>
        <begin position="1"/>
        <end position="112"/>
    </location>
</feature>
<organism evidence="3 4">
    <name type="scientific">Neptunicella marina</name>
    <dbReference type="NCBI Taxonomy" id="2125989"/>
    <lineage>
        <taxon>Bacteria</taxon>
        <taxon>Pseudomonadati</taxon>
        <taxon>Pseudomonadota</taxon>
        <taxon>Gammaproteobacteria</taxon>
        <taxon>Alteromonadales</taxon>
        <taxon>Alteromonadaceae</taxon>
        <taxon>Neptunicella</taxon>
    </lineage>
</organism>
<dbReference type="Pfam" id="PF03795">
    <property type="entry name" value="YCII"/>
    <property type="match status" value="1"/>
</dbReference>
<dbReference type="Proteomes" id="UP000601768">
    <property type="component" value="Unassembled WGS sequence"/>
</dbReference>
<comment type="similarity">
    <text evidence="1">Belongs to the YciI family.</text>
</comment>
<sequence length="132" mass="14918">MKYICLGYIEDKYFEDLTEKQQQDFMDSCFAYDEELQKNGHMIGGEALQPTNTATTVRQRGGKLQITDGPFAETKEYLGGIMLLEARDLNEAIQLMSHHPSIGMGGTFEIRPAADLDAMFEQSRLRRSSSNN</sequence>
<reference evidence="3" key="2">
    <citation type="submission" date="2020-08" db="EMBL/GenBank/DDBJ databases">
        <authorList>
            <person name="Lai Q."/>
        </authorList>
    </citation>
    <scope>NUCLEOTIDE SEQUENCE</scope>
    <source>
        <strain evidence="3">S27-2</strain>
    </source>
</reference>